<comment type="caution">
    <text evidence="1">The sequence shown here is derived from an EMBL/GenBank/DDBJ whole genome shotgun (WGS) entry which is preliminary data.</text>
</comment>
<accession>A0A4Y3PEN4</accession>
<evidence type="ECO:0000313" key="2">
    <source>
        <dbReference type="Proteomes" id="UP000316882"/>
    </source>
</evidence>
<dbReference type="EMBL" id="BJMH01000006">
    <property type="protein sequence ID" value="GEB32013.1"/>
    <property type="molecule type" value="Genomic_DNA"/>
</dbReference>
<gene>
    <name evidence="1" type="ORF">BPA01_15930</name>
</gene>
<sequence>MEKNQQEQKVIMYPKASEVFVDERLACYFRPLLTFSHLHEGSVYQLHLLGTDGLYCEKEYKHAENNFFGFRYVAGKYEFLGNLDVFGGGNVEEVHAYLQADFAQNKQEYLKDKVTLKAYKERIMDGLAELADFDVDYYVEGFYSYEFTKYHYELTGEFRHITELTEDWGHDDSDVLIDQETAREMSGEFFMNLQWNVTHDYGIEESMVCGATERFRFMSVIGGGTVFALLKPEEQTVYLLEYFS</sequence>
<keyword evidence="2" id="KW-1185">Reference proteome</keyword>
<proteinExistence type="predicted"/>
<organism evidence="1 2">
    <name type="scientific">Brevibacillus parabrevis</name>
    <dbReference type="NCBI Taxonomy" id="54914"/>
    <lineage>
        <taxon>Bacteria</taxon>
        <taxon>Bacillati</taxon>
        <taxon>Bacillota</taxon>
        <taxon>Bacilli</taxon>
        <taxon>Bacillales</taxon>
        <taxon>Paenibacillaceae</taxon>
        <taxon>Brevibacillus</taxon>
    </lineage>
</organism>
<dbReference type="AlphaFoldDB" id="A0A4Y3PEN4"/>
<evidence type="ECO:0008006" key="3">
    <source>
        <dbReference type="Google" id="ProtNLM"/>
    </source>
</evidence>
<dbReference type="RefSeq" id="WP_122966319.1">
    <property type="nucleotide sequence ID" value="NZ_BJMH01000006.1"/>
</dbReference>
<evidence type="ECO:0000313" key="1">
    <source>
        <dbReference type="EMBL" id="GEB32013.1"/>
    </source>
</evidence>
<name>A0A4Y3PEN4_BREPA</name>
<dbReference type="Proteomes" id="UP000316882">
    <property type="component" value="Unassembled WGS sequence"/>
</dbReference>
<protein>
    <recommendedName>
        <fullName evidence="3">Siderophore biosynthesis protein</fullName>
    </recommendedName>
</protein>
<reference evidence="1 2" key="1">
    <citation type="submission" date="2019-06" db="EMBL/GenBank/DDBJ databases">
        <title>Whole genome shotgun sequence of Brevibacillus parabrevis NBRC 12334.</title>
        <authorList>
            <person name="Hosoyama A."/>
            <person name="Uohara A."/>
            <person name="Ohji S."/>
            <person name="Ichikawa N."/>
        </authorList>
    </citation>
    <scope>NUCLEOTIDE SEQUENCE [LARGE SCALE GENOMIC DNA]</scope>
    <source>
        <strain evidence="1 2">NBRC 12334</strain>
    </source>
</reference>